<evidence type="ECO:0000313" key="1">
    <source>
        <dbReference type="EMBL" id="KKL62753.1"/>
    </source>
</evidence>
<protein>
    <submittedName>
        <fullName evidence="1">Uncharacterized protein</fullName>
    </submittedName>
</protein>
<organism evidence="1">
    <name type="scientific">marine sediment metagenome</name>
    <dbReference type="NCBI Taxonomy" id="412755"/>
    <lineage>
        <taxon>unclassified sequences</taxon>
        <taxon>metagenomes</taxon>
        <taxon>ecological metagenomes</taxon>
    </lineage>
</organism>
<dbReference type="EMBL" id="LAZR01028390">
    <property type="protein sequence ID" value="KKL62753.1"/>
    <property type="molecule type" value="Genomic_DNA"/>
</dbReference>
<comment type="caution">
    <text evidence="1">The sequence shown here is derived from an EMBL/GenBank/DDBJ whole genome shotgun (WGS) entry which is preliminary data.</text>
</comment>
<reference evidence="1" key="1">
    <citation type="journal article" date="2015" name="Nature">
        <title>Complex archaea that bridge the gap between prokaryotes and eukaryotes.</title>
        <authorList>
            <person name="Spang A."/>
            <person name="Saw J.H."/>
            <person name="Jorgensen S.L."/>
            <person name="Zaremba-Niedzwiedzka K."/>
            <person name="Martijn J."/>
            <person name="Lind A.E."/>
            <person name="van Eijk R."/>
            <person name="Schleper C."/>
            <person name="Guy L."/>
            <person name="Ettema T.J."/>
        </authorList>
    </citation>
    <scope>NUCLEOTIDE SEQUENCE</scope>
</reference>
<feature type="non-terminal residue" evidence="1">
    <location>
        <position position="1"/>
    </location>
</feature>
<name>A0A0F9DM30_9ZZZZ</name>
<dbReference type="AlphaFoldDB" id="A0A0F9DM30"/>
<accession>A0A0F9DM30</accession>
<proteinExistence type="predicted"/>
<gene>
    <name evidence="1" type="ORF">LCGC14_2182060</name>
</gene>
<sequence length="385" mass="42848">ELQTAFSNIGGGYFEYRPHEYSSSVLTTFYKYLRSGPPEMMYMGGPVQGIEEGDFGSIYTFSVEIWAVATSDPDSLYSLVSNVDVNNFTPNGYKTILNSSIKGDGLVPIINIGGGVDLDFTDELILHIMPIDAVALGDDFYDTTSGLLNFTYDATTRYRLNGFSTGYMDFSIPDTSRKLYGRVVPIIPCKVVTGDWEMRLLADYGYVDLITISDWSDVLTTDPATFDFNVLETISYPPTPIPSTLTLTRLGLQSIRVEFRTKDSTSKEMYFYGMVLSPIEPGCWIGMFVNDGTTADIGKLVYHYFDAIDNRTYVVRDTPPYDVIGGLPKRGMSLSEMTLKKGSDYQIRTLFHSSAASGEGVHHSSPTLKMNIDCVFYTIYPFSTS</sequence>